<dbReference type="RefSeq" id="WP_066266713.1">
    <property type="nucleotide sequence ID" value="NZ_JARMAB010000005.1"/>
</dbReference>
<organism evidence="1 2">
    <name type="scientific">Heyndrickxia acidicola</name>
    <dbReference type="NCBI Taxonomy" id="209389"/>
    <lineage>
        <taxon>Bacteria</taxon>
        <taxon>Bacillati</taxon>
        <taxon>Bacillota</taxon>
        <taxon>Bacilli</taxon>
        <taxon>Bacillales</taxon>
        <taxon>Bacillaceae</taxon>
        <taxon>Heyndrickxia</taxon>
    </lineage>
</organism>
<keyword evidence="2" id="KW-1185">Reference proteome</keyword>
<accession>A0ABU6MCU6</accession>
<protein>
    <recommendedName>
        <fullName evidence="3">STAS domain-containing protein</fullName>
    </recommendedName>
</protein>
<evidence type="ECO:0008006" key="3">
    <source>
        <dbReference type="Google" id="ProtNLM"/>
    </source>
</evidence>
<name>A0ABU6MCU6_9BACI</name>
<comment type="caution">
    <text evidence="1">The sequence shown here is derived from an EMBL/GenBank/DDBJ whole genome shotgun (WGS) entry which is preliminary data.</text>
</comment>
<reference evidence="1 2" key="1">
    <citation type="submission" date="2023-03" db="EMBL/GenBank/DDBJ databases">
        <title>Bacillus Genome Sequencing.</title>
        <authorList>
            <person name="Dunlap C."/>
        </authorList>
    </citation>
    <scope>NUCLEOTIDE SEQUENCE [LARGE SCALE GENOMIC DNA]</scope>
    <source>
        <strain evidence="1 2">B-23453</strain>
    </source>
</reference>
<evidence type="ECO:0000313" key="1">
    <source>
        <dbReference type="EMBL" id="MED1202222.1"/>
    </source>
</evidence>
<sequence>MAKLYTFKLDKNKEIFVVKVKGYFEEEDAKLYISEFQTIVNTINPSKYTLIIDGTEQAPVSSQVMEDIGFVLTVYSMANFKRIIIVNPASEVSRMQVDSCVRELNFQGIFVGSVEEAYNL</sequence>
<dbReference type="Proteomes" id="UP001341444">
    <property type="component" value="Unassembled WGS sequence"/>
</dbReference>
<proteinExistence type="predicted"/>
<gene>
    <name evidence="1" type="ORF">P4T90_03840</name>
</gene>
<dbReference type="EMBL" id="JARMAB010000005">
    <property type="protein sequence ID" value="MED1202222.1"/>
    <property type="molecule type" value="Genomic_DNA"/>
</dbReference>
<evidence type="ECO:0000313" key="2">
    <source>
        <dbReference type="Proteomes" id="UP001341444"/>
    </source>
</evidence>